<proteinExistence type="predicted"/>
<name>A0A6J1M0Q6_DROHY</name>
<dbReference type="Proteomes" id="UP000504633">
    <property type="component" value="Unplaced"/>
</dbReference>
<organism evidence="1 2">
    <name type="scientific">Drosophila hydei</name>
    <name type="common">Fruit fly</name>
    <dbReference type="NCBI Taxonomy" id="7224"/>
    <lineage>
        <taxon>Eukaryota</taxon>
        <taxon>Metazoa</taxon>
        <taxon>Ecdysozoa</taxon>
        <taxon>Arthropoda</taxon>
        <taxon>Hexapoda</taxon>
        <taxon>Insecta</taxon>
        <taxon>Pterygota</taxon>
        <taxon>Neoptera</taxon>
        <taxon>Endopterygota</taxon>
        <taxon>Diptera</taxon>
        <taxon>Brachycera</taxon>
        <taxon>Muscomorpha</taxon>
        <taxon>Ephydroidea</taxon>
        <taxon>Drosophilidae</taxon>
        <taxon>Drosophila</taxon>
    </lineage>
</organism>
<dbReference type="KEGG" id="dhe:111598867"/>
<keyword evidence="1" id="KW-1185">Reference proteome</keyword>
<reference evidence="2" key="1">
    <citation type="submission" date="2025-08" db="UniProtKB">
        <authorList>
            <consortium name="RefSeq"/>
        </authorList>
    </citation>
    <scope>IDENTIFICATION</scope>
    <source>
        <strain evidence="2">15085-1641.00</strain>
        <tissue evidence="2">Whole body</tissue>
    </source>
</reference>
<dbReference type="RefSeq" id="XP_023170083.1">
    <property type="nucleotide sequence ID" value="XM_023314315.2"/>
</dbReference>
<protein>
    <submittedName>
        <fullName evidence="2">Uncharacterized protein LOC111598867</fullName>
    </submittedName>
</protein>
<evidence type="ECO:0000313" key="1">
    <source>
        <dbReference type="Proteomes" id="UP000504633"/>
    </source>
</evidence>
<dbReference type="AlphaFoldDB" id="A0A6J1M0Q6"/>
<evidence type="ECO:0000313" key="2">
    <source>
        <dbReference type="RefSeq" id="XP_023170083.1"/>
    </source>
</evidence>
<gene>
    <name evidence="2" type="primary">LOC111598867</name>
</gene>
<accession>A0A6J1M0Q6</accession>
<sequence>MENFELHMSGWAACYYAFSPRCFFDQIRVFRMCQLCQENNPEMCQLFEKYAYVRQRRRHGRRGQRIKVRIENNEPQYRHESDAAYMAEVEARYEQMLLNVKKVATRGI</sequence>
<dbReference type="GeneID" id="111598867"/>